<dbReference type="GO" id="GO:0046295">
    <property type="term" value="P:glycolate biosynthetic process"/>
    <property type="evidence" value="ECO:0007669"/>
    <property type="project" value="TreeGrafter"/>
</dbReference>
<dbReference type="CDD" id="cd03135">
    <property type="entry name" value="GATase1_DJ-1"/>
    <property type="match status" value="1"/>
</dbReference>
<dbReference type="Gene3D" id="3.40.50.880">
    <property type="match status" value="1"/>
</dbReference>
<organism evidence="5 6">
    <name type="scientific">Ceratosolen solmsi marchali</name>
    <dbReference type="NCBI Taxonomy" id="326594"/>
    <lineage>
        <taxon>Eukaryota</taxon>
        <taxon>Metazoa</taxon>
        <taxon>Ecdysozoa</taxon>
        <taxon>Arthropoda</taxon>
        <taxon>Hexapoda</taxon>
        <taxon>Insecta</taxon>
        <taxon>Pterygota</taxon>
        <taxon>Neoptera</taxon>
        <taxon>Endopterygota</taxon>
        <taxon>Hymenoptera</taxon>
        <taxon>Apocrita</taxon>
        <taxon>Proctotrupomorpha</taxon>
        <taxon>Chalcidoidea</taxon>
        <taxon>Agaonidae</taxon>
        <taxon>Agaoninae</taxon>
        <taxon>Ceratosolen</taxon>
    </lineage>
</organism>
<dbReference type="PANTHER" id="PTHR48094">
    <property type="entry name" value="PROTEIN/NUCLEIC ACID DEGLYCASE DJ-1-RELATED"/>
    <property type="match status" value="1"/>
</dbReference>
<dbReference type="GO" id="GO:0051896">
    <property type="term" value="P:regulation of phosphatidylinositol 3-kinase/protein kinase B signal transduction"/>
    <property type="evidence" value="ECO:0007669"/>
    <property type="project" value="UniProtKB-ARBA"/>
</dbReference>
<dbReference type="AlphaFoldDB" id="A0AAJ6YSN5"/>
<dbReference type="RefSeq" id="XP_011503451.1">
    <property type="nucleotide sequence ID" value="XM_011505149.1"/>
</dbReference>
<evidence type="ECO:0000256" key="2">
    <source>
        <dbReference type="ARBA" id="ARBA00022490"/>
    </source>
</evidence>
<dbReference type="InterPro" id="IPR006287">
    <property type="entry name" value="DJ-1"/>
</dbReference>
<keyword evidence="3" id="KW-0558">Oxidation</keyword>
<accession>A0AAJ6YSN5</accession>
<comment type="subcellular location">
    <subcellularLocation>
        <location evidence="1">Cytoplasm</location>
    </subcellularLocation>
</comment>
<dbReference type="NCBIfam" id="TIGR01383">
    <property type="entry name" value="not_thiJ"/>
    <property type="match status" value="1"/>
</dbReference>
<dbReference type="FunFam" id="3.40.50.880:FF:000022">
    <property type="entry name" value="protein deglycase DJ-1"/>
    <property type="match status" value="1"/>
</dbReference>
<protein>
    <submittedName>
        <fullName evidence="6">Protein DJ-1-like</fullName>
    </submittedName>
</protein>
<dbReference type="GO" id="GO:1903189">
    <property type="term" value="P:glyoxal metabolic process"/>
    <property type="evidence" value="ECO:0007669"/>
    <property type="project" value="TreeGrafter"/>
</dbReference>
<dbReference type="GO" id="GO:0005634">
    <property type="term" value="C:nucleus"/>
    <property type="evidence" value="ECO:0007669"/>
    <property type="project" value="TreeGrafter"/>
</dbReference>
<sequence length="188" mass="20459">MALKTALCLLAEDAEEMEAVVTVDILRRAKVAVTIASITDKECVKCSRDIKICTDTNIEDIKDQKFDAVILPGGAGWKNLAASSRVGDILKIHESENRIIAAICAAPNVLRIHGIAKGKQITSHPSVKYNLKDYYNYNDSEVVVIDDNIITSMGPAFSSEFGLAIVEKLIGKDAAYTAATDLLLKNYK</sequence>
<dbReference type="KEGG" id="csol:105366644"/>
<evidence type="ECO:0000313" key="6">
    <source>
        <dbReference type="RefSeq" id="XP_011503451.1"/>
    </source>
</evidence>
<proteinExistence type="predicted"/>
<evidence type="ECO:0000256" key="1">
    <source>
        <dbReference type="ARBA" id="ARBA00004496"/>
    </source>
</evidence>
<dbReference type="GO" id="GO:0005739">
    <property type="term" value="C:mitochondrion"/>
    <property type="evidence" value="ECO:0007669"/>
    <property type="project" value="TreeGrafter"/>
</dbReference>
<keyword evidence="2" id="KW-0963">Cytoplasm</keyword>
<evidence type="ECO:0000259" key="4">
    <source>
        <dbReference type="Pfam" id="PF01965"/>
    </source>
</evidence>
<gene>
    <name evidence="6" type="primary">LOC105366644</name>
</gene>
<evidence type="ECO:0000256" key="3">
    <source>
        <dbReference type="ARBA" id="ARBA00023097"/>
    </source>
</evidence>
<keyword evidence="5" id="KW-1185">Reference proteome</keyword>
<dbReference type="PANTHER" id="PTHR48094:SF12">
    <property type="entry name" value="PARKINSON DISEASE PROTEIN 7 HOMOLOG"/>
    <property type="match status" value="1"/>
</dbReference>
<dbReference type="SUPFAM" id="SSF52317">
    <property type="entry name" value="Class I glutamine amidotransferase-like"/>
    <property type="match status" value="1"/>
</dbReference>
<dbReference type="GO" id="GO:0006979">
    <property type="term" value="P:response to oxidative stress"/>
    <property type="evidence" value="ECO:0007669"/>
    <property type="project" value="UniProtKB-ARBA"/>
</dbReference>
<dbReference type="InterPro" id="IPR050325">
    <property type="entry name" value="Prot/Nucl_acid_deglycase"/>
</dbReference>
<dbReference type="InterPro" id="IPR029062">
    <property type="entry name" value="Class_I_gatase-like"/>
</dbReference>
<dbReference type="Proteomes" id="UP000695007">
    <property type="component" value="Unplaced"/>
</dbReference>
<name>A0AAJ6YSN5_9HYME</name>
<dbReference type="Pfam" id="PF01965">
    <property type="entry name" value="DJ-1_PfpI"/>
    <property type="match status" value="1"/>
</dbReference>
<dbReference type="GeneID" id="105366644"/>
<feature type="domain" description="DJ-1/PfpI" evidence="4">
    <location>
        <begin position="4"/>
        <end position="167"/>
    </location>
</feature>
<dbReference type="InterPro" id="IPR002818">
    <property type="entry name" value="DJ-1/PfpI"/>
</dbReference>
<evidence type="ECO:0000313" key="5">
    <source>
        <dbReference type="Proteomes" id="UP000695007"/>
    </source>
</evidence>
<reference evidence="6" key="1">
    <citation type="submission" date="2025-08" db="UniProtKB">
        <authorList>
            <consortium name="RefSeq"/>
        </authorList>
    </citation>
    <scope>IDENTIFICATION</scope>
</reference>